<evidence type="ECO:0000313" key="1">
    <source>
        <dbReference type="EMBL" id="MFD1129284.1"/>
    </source>
</evidence>
<dbReference type="EMBL" id="JBHTKX010000001">
    <property type="protein sequence ID" value="MFD1129284.1"/>
    <property type="molecule type" value="Genomic_DNA"/>
</dbReference>
<accession>A0ABW3Q197</accession>
<keyword evidence="2" id="KW-1185">Reference proteome</keyword>
<sequence length="57" mass="6869">MRDEIMMNMVRMEELKIQFLGHEPQSSIRNQWFEKPSAAKTQKTRMLLAISSLFRRK</sequence>
<evidence type="ECO:0000313" key="2">
    <source>
        <dbReference type="Proteomes" id="UP001597169"/>
    </source>
</evidence>
<reference evidence="2" key="1">
    <citation type="journal article" date="2019" name="Int. J. Syst. Evol. Microbiol.">
        <title>The Global Catalogue of Microorganisms (GCM) 10K type strain sequencing project: providing services to taxonomists for standard genome sequencing and annotation.</title>
        <authorList>
            <consortium name="The Broad Institute Genomics Platform"/>
            <consortium name="The Broad Institute Genome Sequencing Center for Infectious Disease"/>
            <person name="Wu L."/>
            <person name="Ma J."/>
        </authorList>
    </citation>
    <scope>NUCLEOTIDE SEQUENCE [LARGE SCALE GENOMIC DNA]</scope>
    <source>
        <strain evidence="2">CCUG 53519</strain>
    </source>
</reference>
<proteinExistence type="predicted"/>
<protein>
    <submittedName>
        <fullName evidence="1">Uncharacterized protein</fullName>
    </submittedName>
</protein>
<dbReference type="RefSeq" id="WP_251582221.1">
    <property type="nucleotide sequence ID" value="NZ_JBHTKX010000001.1"/>
</dbReference>
<name>A0ABW3Q197_9BACL</name>
<organism evidence="1 2">
    <name type="scientific">Paenibacillus provencensis</name>
    <dbReference type="NCBI Taxonomy" id="441151"/>
    <lineage>
        <taxon>Bacteria</taxon>
        <taxon>Bacillati</taxon>
        <taxon>Bacillota</taxon>
        <taxon>Bacilli</taxon>
        <taxon>Bacillales</taxon>
        <taxon>Paenibacillaceae</taxon>
        <taxon>Paenibacillus</taxon>
    </lineage>
</organism>
<gene>
    <name evidence="1" type="ORF">ACFQ3J_14000</name>
</gene>
<dbReference type="Proteomes" id="UP001597169">
    <property type="component" value="Unassembled WGS sequence"/>
</dbReference>
<comment type="caution">
    <text evidence="1">The sequence shown here is derived from an EMBL/GenBank/DDBJ whole genome shotgun (WGS) entry which is preliminary data.</text>
</comment>